<dbReference type="Proteomes" id="UP001148614">
    <property type="component" value="Unassembled WGS sequence"/>
</dbReference>
<organism evidence="3 4">
    <name type="scientific">Xylaria arbuscula</name>
    <dbReference type="NCBI Taxonomy" id="114810"/>
    <lineage>
        <taxon>Eukaryota</taxon>
        <taxon>Fungi</taxon>
        <taxon>Dikarya</taxon>
        <taxon>Ascomycota</taxon>
        <taxon>Pezizomycotina</taxon>
        <taxon>Sordariomycetes</taxon>
        <taxon>Xylariomycetidae</taxon>
        <taxon>Xylariales</taxon>
        <taxon>Xylariaceae</taxon>
        <taxon>Xylaria</taxon>
    </lineage>
</organism>
<proteinExistence type="predicted"/>
<dbReference type="VEuPathDB" id="FungiDB:F4678DRAFT_422431"/>
<dbReference type="PANTHER" id="PTHR35910:SF1">
    <property type="entry name" value="2EXR DOMAIN-CONTAINING PROTEIN"/>
    <property type="match status" value="1"/>
</dbReference>
<dbReference type="AlphaFoldDB" id="A0A9W8TJV9"/>
<dbReference type="InterPro" id="IPR045518">
    <property type="entry name" value="2EXR"/>
</dbReference>
<reference evidence="3" key="1">
    <citation type="submission" date="2022-07" db="EMBL/GenBank/DDBJ databases">
        <title>Genome Sequence of Xylaria arbuscula.</title>
        <authorList>
            <person name="Buettner E."/>
        </authorList>
    </citation>
    <scope>NUCLEOTIDE SEQUENCE</scope>
    <source>
        <strain evidence="3">VT107</strain>
    </source>
</reference>
<feature type="region of interest" description="Disordered" evidence="1">
    <location>
        <begin position="1"/>
        <end position="26"/>
    </location>
</feature>
<evidence type="ECO:0000313" key="4">
    <source>
        <dbReference type="Proteomes" id="UP001148614"/>
    </source>
</evidence>
<dbReference type="PANTHER" id="PTHR35910">
    <property type="entry name" value="2EXR DOMAIN-CONTAINING PROTEIN"/>
    <property type="match status" value="1"/>
</dbReference>
<feature type="domain" description="2EXR" evidence="2">
    <location>
        <begin position="47"/>
        <end position="226"/>
    </location>
</feature>
<feature type="region of interest" description="Disordered" evidence="1">
    <location>
        <begin position="420"/>
        <end position="452"/>
    </location>
</feature>
<name>A0A9W8TJV9_9PEZI</name>
<dbReference type="EMBL" id="JANPWZ010001318">
    <property type="protein sequence ID" value="KAJ3566771.1"/>
    <property type="molecule type" value="Genomic_DNA"/>
</dbReference>
<gene>
    <name evidence="3" type="ORF">NPX13_g7007</name>
</gene>
<keyword evidence="4" id="KW-1185">Reference proteome</keyword>
<evidence type="ECO:0000259" key="2">
    <source>
        <dbReference type="Pfam" id="PF20150"/>
    </source>
</evidence>
<evidence type="ECO:0000256" key="1">
    <source>
        <dbReference type="SAM" id="MobiDB-lite"/>
    </source>
</evidence>
<sequence length="496" mass="58038">MGKFRQHGLSPPVSADQLNATAGKEPPTLAEKAVVNAYVATMVPDSFHHFSSLPFELRRMIYVYASTPRFVHVQEHTEDKDEFVERFRTTLVPIKLHPSLVHFARHGSRNMSWAYALSTEWWKWHDGRYQTTLERYGFGTTNRQNHQPWETTEDMPDVSYRFLSENPDVAWELLRTSSFYSTAPIPALLHVTRESRQVLIEIGYELAFRTRSCGPQTWFNFKTDVLYVEMIPDRDDRPFHELLSGNDRWDVGQFEPRDLRRVKRLALDSSANFAHFGNHGIVHAITNILELMGSVEELFLEEPTIRFGGSELSRYVQTENNARSLWLYHPVQEVDVLSDFLEDFTVLKSTGYHHEKLRAYKDANMGNGRDYFVDTAREIEQALRSRRNMLVRGSSLAPWKIPQASVWHRYQFKKEEQARRKAQEEAKRSIDVPRRPLFEERDTENAPPSPFSIAFQDDIEALDDYMGRYDYHNYPDDSYYRDRDWVLSATISPPEI</sequence>
<comment type="caution">
    <text evidence="3">The sequence shown here is derived from an EMBL/GenBank/DDBJ whole genome shotgun (WGS) entry which is preliminary data.</text>
</comment>
<dbReference type="Pfam" id="PF20150">
    <property type="entry name" value="2EXR"/>
    <property type="match status" value="1"/>
</dbReference>
<protein>
    <recommendedName>
        <fullName evidence="2">2EXR domain-containing protein</fullName>
    </recommendedName>
</protein>
<evidence type="ECO:0000313" key="3">
    <source>
        <dbReference type="EMBL" id="KAJ3566771.1"/>
    </source>
</evidence>
<accession>A0A9W8TJV9</accession>
<feature type="compositionally biased region" description="Basic and acidic residues" evidence="1">
    <location>
        <begin position="420"/>
        <end position="444"/>
    </location>
</feature>